<dbReference type="InterPro" id="IPR029058">
    <property type="entry name" value="AB_hydrolase_fold"/>
</dbReference>
<keyword evidence="6" id="KW-0119">Carbohydrate metabolism</keyword>
<name>A0ABW7KF99_9NOCA</name>
<dbReference type="PROSITE" id="PS51257">
    <property type="entry name" value="PROKAR_LIPOPROTEIN"/>
    <property type="match status" value="1"/>
</dbReference>
<evidence type="ECO:0000313" key="10">
    <source>
        <dbReference type="EMBL" id="MFH5210727.1"/>
    </source>
</evidence>
<evidence type="ECO:0000256" key="7">
    <source>
        <dbReference type="ARBA" id="ARBA00023326"/>
    </source>
</evidence>
<dbReference type="Proteomes" id="UP001609176">
    <property type="component" value="Unassembled WGS sequence"/>
</dbReference>
<feature type="chain" id="PRO_5045033689" evidence="9">
    <location>
        <begin position="21"/>
        <end position="345"/>
    </location>
</feature>
<dbReference type="GO" id="GO:0016787">
    <property type="term" value="F:hydrolase activity"/>
    <property type="evidence" value="ECO:0007669"/>
    <property type="project" value="UniProtKB-KW"/>
</dbReference>
<evidence type="ECO:0000256" key="6">
    <source>
        <dbReference type="ARBA" id="ARBA00023277"/>
    </source>
</evidence>
<dbReference type="SUPFAM" id="SSF53474">
    <property type="entry name" value="alpha/beta-Hydrolases"/>
    <property type="match status" value="1"/>
</dbReference>
<dbReference type="Gene3D" id="3.40.50.1820">
    <property type="entry name" value="alpha/beta hydrolase"/>
    <property type="match status" value="1"/>
</dbReference>
<evidence type="ECO:0000313" key="15">
    <source>
        <dbReference type="Proteomes" id="UP001609219"/>
    </source>
</evidence>
<reference evidence="13 14" key="1">
    <citation type="submission" date="2024-10" db="EMBL/GenBank/DDBJ databases">
        <authorList>
            <person name="Riesco R."/>
        </authorList>
    </citation>
    <scope>NUCLEOTIDE SEQUENCE [LARGE SCALE GENOMIC DNA]</scope>
    <source>
        <strain evidence="12 14">NCIMB 15448</strain>
        <strain evidence="10 13">NCIMB 15449</strain>
        <strain evidence="11 15">NCIMB 15450</strain>
    </source>
</reference>
<evidence type="ECO:0000313" key="11">
    <source>
        <dbReference type="EMBL" id="MFH5229013.1"/>
    </source>
</evidence>
<dbReference type="PANTHER" id="PTHR38050:SF2">
    <property type="entry name" value="FERULOYL ESTERASE C-RELATED"/>
    <property type="match status" value="1"/>
</dbReference>
<evidence type="ECO:0000256" key="3">
    <source>
        <dbReference type="ARBA" id="ARBA00022651"/>
    </source>
</evidence>
<keyword evidence="4 9" id="KW-0732">Signal</keyword>
<dbReference type="InterPro" id="IPR043595">
    <property type="entry name" value="FaeB/C/D"/>
</dbReference>
<comment type="subcellular location">
    <subcellularLocation>
        <location evidence="1">Secreted</location>
    </subcellularLocation>
</comment>
<dbReference type="EMBL" id="JBIMSN010000042">
    <property type="protein sequence ID" value="MFH5229013.1"/>
    <property type="molecule type" value="Genomic_DNA"/>
</dbReference>
<evidence type="ECO:0000256" key="5">
    <source>
        <dbReference type="ARBA" id="ARBA00022801"/>
    </source>
</evidence>
<sequence length="345" mass="35860">MNPLRPVPILSSLLLVLALAACSDDHGDRGGEASTAIASQGSDGCTVSPPAAGRTEVTMTSGGRERTYIRYVPQEMLPGKAVPLVLDLTAYSPASTEESFSGFTKADAAGRVKADDVGAVVITPEPVNGAGPLLTWNYVDKPGWTDDQLFVSDLLDDVEAAACIDTDRVLVMGFAVGGVFGSILACDQTDRFAALVTVSGLYNPTSCSPSKPLPVLSFHGTSDRFIPFDGGVGSGAGELGLTEETTAGMLFMGRRDGALQSSQAWADHDGCTVGPIDAPVTDGVTRKAWSGCTNGTVVELYVIDGGEHTWPGSNGMDALTGLLGPVTDAVVANDVIWDFFEAHTR</sequence>
<protein>
    <submittedName>
        <fullName evidence="12">Alpha/beta hydrolase family esterase</fullName>
    </submittedName>
</protein>
<organism evidence="12 14">
    <name type="scientific">Antrihabitans spumae</name>
    <dbReference type="NCBI Taxonomy" id="3373370"/>
    <lineage>
        <taxon>Bacteria</taxon>
        <taxon>Bacillati</taxon>
        <taxon>Actinomycetota</taxon>
        <taxon>Actinomycetes</taxon>
        <taxon>Mycobacteriales</taxon>
        <taxon>Nocardiaceae</taxon>
        <taxon>Antrihabitans</taxon>
    </lineage>
</organism>
<feature type="compositionally biased region" description="Polar residues" evidence="8">
    <location>
        <begin position="36"/>
        <end position="45"/>
    </location>
</feature>
<keyword evidence="15" id="KW-1185">Reference proteome</keyword>
<evidence type="ECO:0000313" key="14">
    <source>
        <dbReference type="Proteomes" id="UP001609176"/>
    </source>
</evidence>
<evidence type="ECO:0000256" key="1">
    <source>
        <dbReference type="ARBA" id="ARBA00004613"/>
    </source>
</evidence>
<dbReference type="EMBL" id="JBIMSP010000004">
    <property type="protein sequence ID" value="MFH5241113.1"/>
    <property type="molecule type" value="Genomic_DNA"/>
</dbReference>
<dbReference type="RefSeq" id="WP_395116688.1">
    <property type="nucleotide sequence ID" value="NZ_JBIMSN010000042.1"/>
</dbReference>
<keyword evidence="2" id="KW-0964">Secreted</keyword>
<evidence type="ECO:0000256" key="9">
    <source>
        <dbReference type="SAM" id="SignalP"/>
    </source>
</evidence>
<proteinExistence type="predicted"/>
<feature type="region of interest" description="Disordered" evidence="8">
    <location>
        <begin position="29"/>
        <end position="59"/>
    </location>
</feature>
<evidence type="ECO:0000256" key="2">
    <source>
        <dbReference type="ARBA" id="ARBA00022525"/>
    </source>
</evidence>
<feature type="signal peptide" evidence="9">
    <location>
        <begin position="1"/>
        <end position="20"/>
    </location>
</feature>
<keyword evidence="7" id="KW-0624">Polysaccharide degradation</keyword>
<dbReference type="PANTHER" id="PTHR38050">
    <property type="match status" value="1"/>
</dbReference>
<comment type="caution">
    <text evidence="12">The sequence shown here is derived from an EMBL/GenBank/DDBJ whole genome shotgun (WGS) entry which is preliminary data.</text>
</comment>
<evidence type="ECO:0000256" key="4">
    <source>
        <dbReference type="ARBA" id="ARBA00022729"/>
    </source>
</evidence>
<dbReference type="EMBL" id="JBIMSO010000066">
    <property type="protein sequence ID" value="MFH5210727.1"/>
    <property type="molecule type" value="Genomic_DNA"/>
</dbReference>
<evidence type="ECO:0000313" key="12">
    <source>
        <dbReference type="EMBL" id="MFH5241113.1"/>
    </source>
</evidence>
<gene>
    <name evidence="12" type="ORF">ACHIPV_04335</name>
    <name evidence="10" type="ORF">ACHIPZ_21355</name>
    <name evidence="11" type="ORF">ACHIRB_10560</name>
</gene>
<evidence type="ECO:0000256" key="8">
    <source>
        <dbReference type="SAM" id="MobiDB-lite"/>
    </source>
</evidence>
<evidence type="ECO:0000313" key="13">
    <source>
        <dbReference type="Proteomes" id="UP001609175"/>
    </source>
</evidence>
<accession>A0ABW7KF99</accession>
<dbReference type="Proteomes" id="UP001609219">
    <property type="component" value="Unassembled WGS sequence"/>
</dbReference>
<keyword evidence="5 12" id="KW-0378">Hydrolase</keyword>
<keyword evidence="3" id="KW-0858">Xylan degradation</keyword>
<dbReference type="Proteomes" id="UP001609175">
    <property type="component" value="Unassembled WGS sequence"/>
</dbReference>